<dbReference type="AlphaFoldDB" id="A0AA36IDM8"/>
<evidence type="ECO:0000313" key="3">
    <source>
        <dbReference type="Proteomes" id="UP001178507"/>
    </source>
</evidence>
<feature type="non-terminal residue" evidence="2">
    <location>
        <position position="1"/>
    </location>
</feature>
<reference evidence="2" key="1">
    <citation type="submission" date="2023-08" db="EMBL/GenBank/DDBJ databases">
        <authorList>
            <person name="Chen Y."/>
            <person name="Shah S."/>
            <person name="Dougan E. K."/>
            <person name="Thang M."/>
            <person name="Chan C."/>
        </authorList>
    </citation>
    <scope>NUCLEOTIDE SEQUENCE</scope>
</reference>
<feature type="region of interest" description="Disordered" evidence="1">
    <location>
        <begin position="111"/>
        <end position="133"/>
    </location>
</feature>
<dbReference type="Proteomes" id="UP001178507">
    <property type="component" value="Unassembled WGS sequence"/>
</dbReference>
<protein>
    <submittedName>
        <fullName evidence="2">Uncharacterized protein</fullName>
    </submittedName>
</protein>
<comment type="caution">
    <text evidence="2">The sequence shown here is derived from an EMBL/GenBank/DDBJ whole genome shotgun (WGS) entry which is preliminary data.</text>
</comment>
<evidence type="ECO:0000313" key="2">
    <source>
        <dbReference type="EMBL" id="CAJ1385798.1"/>
    </source>
</evidence>
<name>A0AA36IDM8_9DINO</name>
<organism evidence="2 3">
    <name type="scientific">Effrenium voratum</name>
    <dbReference type="NCBI Taxonomy" id="2562239"/>
    <lineage>
        <taxon>Eukaryota</taxon>
        <taxon>Sar</taxon>
        <taxon>Alveolata</taxon>
        <taxon>Dinophyceae</taxon>
        <taxon>Suessiales</taxon>
        <taxon>Symbiodiniaceae</taxon>
        <taxon>Effrenium</taxon>
    </lineage>
</organism>
<sequence length="133" mass="14625">MALSPGTLLHLPGAAPKPQVQGRLFSLPLRRRRAHARPAWHGWHGLFWGPLLSRAAYQRLQRLPRRGGGRVYGEISKVPARPREGEDEKWHSSKERATAEVEALHALQRLHGRRAKSSSAGQAMGPALAAAAL</sequence>
<proteinExistence type="predicted"/>
<evidence type="ECO:0000256" key="1">
    <source>
        <dbReference type="SAM" id="MobiDB-lite"/>
    </source>
</evidence>
<gene>
    <name evidence="2" type="ORF">EVOR1521_LOCUS12321</name>
</gene>
<accession>A0AA36IDM8</accession>
<feature type="compositionally biased region" description="Low complexity" evidence="1">
    <location>
        <begin position="120"/>
        <end position="133"/>
    </location>
</feature>
<keyword evidence="3" id="KW-1185">Reference proteome</keyword>
<dbReference type="EMBL" id="CAUJNA010001282">
    <property type="protein sequence ID" value="CAJ1385798.1"/>
    <property type="molecule type" value="Genomic_DNA"/>
</dbReference>